<comment type="caution">
    <text evidence="1">The sequence shown here is derived from an EMBL/GenBank/DDBJ whole genome shotgun (WGS) entry which is preliminary data.</text>
</comment>
<protein>
    <submittedName>
        <fullName evidence="1">Uncharacterized protein</fullName>
    </submittedName>
</protein>
<dbReference type="EMBL" id="BOPH01000043">
    <property type="protein sequence ID" value="GIJ68492.1"/>
    <property type="molecule type" value="Genomic_DNA"/>
</dbReference>
<dbReference type="AlphaFoldDB" id="A0A8J3ZQT1"/>
<organism evidence="1 2">
    <name type="scientific">Virgisporangium ochraceum</name>
    <dbReference type="NCBI Taxonomy" id="65505"/>
    <lineage>
        <taxon>Bacteria</taxon>
        <taxon>Bacillati</taxon>
        <taxon>Actinomycetota</taxon>
        <taxon>Actinomycetes</taxon>
        <taxon>Micromonosporales</taxon>
        <taxon>Micromonosporaceae</taxon>
        <taxon>Virgisporangium</taxon>
    </lineage>
</organism>
<gene>
    <name evidence="1" type="ORF">Voc01_034090</name>
</gene>
<keyword evidence="2" id="KW-1185">Reference proteome</keyword>
<name>A0A8J3ZQT1_9ACTN</name>
<dbReference type="Proteomes" id="UP000635606">
    <property type="component" value="Unassembled WGS sequence"/>
</dbReference>
<sequence length="131" mass="13556">MPGGPDNGMHLCVSDAMEPGRLIDFDRVDIISLMIYPPRPTLVVSGTRPTAGTEVTLVPLTYVSRPQYHGIQVVGTVTDPGAGDGSAEYSVQLDLVGFTGTEGVEVIGASRTTRLAVASAPPEPPPTPNGG</sequence>
<evidence type="ECO:0000313" key="1">
    <source>
        <dbReference type="EMBL" id="GIJ68492.1"/>
    </source>
</evidence>
<reference evidence="1" key="1">
    <citation type="submission" date="2021-01" db="EMBL/GenBank/DDBJ databases">
        <title>Whole genome shotgun sequence of Virgisporangium ochraceum NBRC 16418.</title>
        <authorList>
            <person name="Komaki H."/>
            <person name="Tamura T."/>
        </authorList>
    </citation>
    <scope>NUCLEOTIDE SEQUENCE</scope>
    <source>
        <strain evidence="1">NBRC 16418</strain>
    </source>
</reference>
<proteinExistence type="predicted"/>
<accession>A0A8J3ZQT1</accession>
<evidence type="ECO:0000313" key="2">
    <source>
        <dbReference type="Proteomes" id="UP000635606"/>
    </source>
</evidence>